<reference evidence="12 13" key="1">
    <citation type="submission" date="2020-07" db="EMBL/GenBank/DDBJ databases">
        <title>Genomic Encyclopedia of Type Strains, Phase IV (KMG-V): Genome sequencing to study the core and pangenomes of soil and plant-associated prokaryotes.</title>
        <authorList>
            <person name="Whitman W."/>
        </authorList>
    </citation>
    <scope>NUCLEOTIDE SEQUENCE [LARGE SCALE GENOMIC DNA]</scope>
    <source>
        <strain evidence="12 13">X4EP2</strain>
    </source>
</reference>
<organism evidence="12 13">
    <name type="scientific">Granulicella arctica</name>
    <dbReference type="NCBI Taxonomy" id="940613"/>
    <lineage>
        <taxon>Bacteria</taxon>
        <taxon>Pseudomonadati</taxon>
        <taxon>Acidobacteriota</taxon>
        <taxon>Terriglobia</taxon>
        <taxon>Terriglobales</taxon>
        <taxon>Acidobacteriaceae</taxon>
        <taxon>Granulicella</taxon>
    </lineage>
</organism>
<keyword evidence="8" id="KW-0325">Glycoprotein</keyword>
<evidence type="ECO:0000256" key="9">
    <source>
        <dbReference type="ARBA" id="ARBA00023277"/>
    </source>
</evidence>
<dbReference type="AlphaFoldDB" id="A0A7Y9TF11"/>
<evidence type="ECO:0000256" key="10">
    <source>
        <dbReference type="SAM" id="Phobius"/>
    </source>
</evidence>
<dbReference type="RefSeq" id="WP_246301522.1">
    <property type="nucleotide sequence ID" value="NZ_JACCCW010000001.1"/>
</dbReference>
<dbReference type="Proteomes" id="UP000589520">
    <property type="component" value="Unassembled WGS sequence"/>
</dbReference>
<comment type="caution">
    <text evidence="12">The sequence shown here is derived from an EMBL/GenBank/DDBJ whole genome shotgun (WGS) entry which is preliminary data.</text>
</comment>
<dbReference type="PANTHER" id="PTHR13460:SF0">
    <property type="entry name" value="MALECTIN"/>
    <property type="match status" value="1"/>
</dbReference>
<evidence type="ECO:0000256" key="3">
    <source>
        <dbReference type="ARBA" id="ARBA00022692"/>
    </source>
</evidence>
<feature type="domain" description="Malectin" evidence="11">
    <location>
        <begin position="365"/>
        <end position="498"/>
    </location>
</feature>
<evidence type="ECO:0000313" key="13">
    <source>
        <dbReference type="Proteomes" id="UP000589520"/>
    </source>
</evidence>
<keyword evidence="13" id="KW-1185">Reference proteome</keyword>
<keyword evidence="9" id="KW-0119">Carbohydrate metabolism</keyword>
<dbReference type="InterPro" id="IPR021720">
    <property type="entry name" value="Malectin_dom"/>
</dbReference>
<feature type="domain" description="Malectin" evidence="11">
    <location>
        <begin position="207"/>
        <end position="312"/>
    </location>
</feature>
<keyword evidence="3 10" id="KW-0812">Transmembrane</keyword>
<evidence type="ECO:0000256" key="1">
    <source>
        <dbReference type="ARBA" id="ARBA00004115"/>
    </source>
</evidence>
<keyword evidence="4" id="KW-0732">Signal</keyword>
<evidence type="ECO:0000256" key="6">
    <source>
        <dbReference type="ARBA" id="ARBA00022989"/>
    </source>
</evidence>
<dbReference type="Pfam" id="PF11721">
    <property type="entry name" value="Malectin"/>
    <property type="match status" value="2"/>
</dbReference>
<comment type="subcellular location">
    <subcellularLocation>
        <location evidence="1">Endoplasmic reticulum membrane</location>
        <topology evidence="1">Single-pass type I membrane protein</topology>
    </subcellularLocation>
</comment>
<proteinExistence type="inferred from homology"/>
<name>A0A7Y9TF11_9BACT</name>
<dbReference type="InterPro" id="IPR039155">
    <property type="entry name" value="MLEC"/>
</dbReference>
<dbReference type="Gene3D" id="2.60.120.430">
    <property type="entry name" value="Galactose-binding lectin"/>
    <property type="match status" value="2"/>
</dbReference>
<feature type="transmembrane region" description="Helical" evidence="10">
    <location>
        <begin position="146"/>
        <end position="166"/>
    </location>
</feature>
<evidence type="ECO:0000256" key="8">
    <source>
        <dbReference type="ARBA" id="ARBA00023180"/>
    </source>
</evidence>
<evidence type="ECO:0000256" key="4">
    <source>
        <dbReference type="ARBA" id="ARBA00022729"/>
    </source>
</evidence>
<accession>A0A7Y9TF11</accession>
<evidence type="ECO:0000256" key="7">
    <source>
        <dbReference type="ARBA" id="ARBA00023136"/>
    </source>
</evidence>
<keyword evidence="6 10" id="KW-1133">Transmembrane helix</keyword>
<protein>
    <recommendedName>
        <fullName evidence="11">Malectin domain-containing protein</fullName>
    </recommendedName>
</protein>
<dbReference type="GO" id="GO:0030246">
    <property type="term" value="F:carbohydrate binding"/>
    <property type="evidence" value="ECO:0007669"/>
    <property type="project" value="InterPro"/>
</dbReference>
<evidence type="ECO:0000259" key="11">
    <source>
        <dbReference type="Pfam" id="PF11721"/>
    </source>
</evidence>
<gene>
    <name evidence="12" type="ORF">HDF17_000116</name>
</gene>
<dbReference type="GO" id="GO:0016020">
    <property type="term" value="C:membrane"/>
    <property type="evidence" value="ECO:0007669"/>
    <property type="project" value="TreeGrafter"/>
</dbReference>
<comment type="similarity">
    <text evidence="2">Belongs to the malectin family.</text>
</comment>
<dbReference type="EMBL" id="JACCCW010000001">
    <property type="protein sequence ID" value="NYF77829.1"/>
    <property type="molecule type" value="Genomic_DNA"/>
</dbReference>
<evidence type="ECO:0000313" key="12">
    <source>
        <dbReference type="EMBL" id="NYF77829.1"/>
    </source>
</evidence>
<sequence length="507" mass="56353">MSSISQAVSDLSPSASALMEDERRELEAVAAALGNSSRLLRLITYIGEKYFRGETASLHEYDIATEVFGRSKDTFNGGEDAIVRVEAHRLRKRLMQYYDGEGKDHPIHMSIPAGTYVPVFTRQSSAPAKLERQPVLEPPVKQPWSYLYIVVIAAFGLTVLSGYLLFRPYLSKKDPVGSAPSNVQQTAPSIAAPYAEVPVRILAGYSGKPQIDAAGNAWQPDQYSHYGGTWDRPDSVAARTSDPMLFKHWRNGDFSYDIPLRPGIYELHLYFVASELDSNNLSTFTVSVNDDKVLSAFDVRSDSLGTNIADERVFRDVSPASNGFLHLGFDSERAPATLNAIEILPGTPHRQLPIRLVTQPRSFTDHNGQFWHPDDDFLDGYTSRKGTQITGTSDPELFAEERYGHFTYAIPVDRRDRYTLILHFAEFYFGSSTSGIGGEGSRVFRVLCNGNTLLDNFDIYKEAGSLHALTKTFYHLKPTAQGKLNIAFEPITNNATVSGIEVLDESQ</sequence>
<dbReference type="PANTHER" id="PTHR13460">
    <property type="match status" value="1"/>
</dbReference>
<keyword evidence="5" id="KW-0256">Endoplasmic reticulum</keyword>
<keyword evidence="7 10" id="KW-0472">Membrane</keyword>
<evidence type="ECO:0000256" key="5">
    <source>
        <dbReference type="ARBA" id="ARBA00022824"/>
    </source>
</evidence>
<evidence type="ECO:0000256" key="2">
    <source>
        <dbReference type="ARBA" id="ARBA00009141"/>
    </source>
</evidence>